<dbReference type="RefSeq" id="WP_341370028.1">
    <property type="nucleotide sequence ID" value="NZ_JBBPCO010000003.1"/>
</dbReference>
<proteinExistence type="inferred from homology"/>
<dbReference type="SMART" id="SM01091">
    <property type="entry name" value="CorC_HlyC"/>
    <property type="match status" value="1"/>
</dbReference>
<comment type="similarity">
    <text evidence="1">Belongs to the UPF0053 family.</text>
</comment>
<feature type="domain" description="CBS" evidence="10">
    <location>
        <begin position="136"/>
        <end position="193"/>
    </location>
</feature>
<dbReference type="InterPro" id="IPR016169">
    <property type="entry name" value="FAD-bd_PCMH_sub2"/>
</dbReference>
<dbReference type="Pfam" id="PF00571">
    <property type="entry name" value="CBS"/>
    <property type="match status" value="2"/>
</dbReference>
<keyword evidence="12" id="KW-1185">Reference proteome</keyword>
<keyword evidence="3" id="KW-0677">Repeat</keyword>
<dbReference type="SUPFAM" id="SSF56176">
    <property type="entry name" value="FAD-binding/transporter-associated domain-like"/>
    <property type="match status" value="1"/>
</dbReference>
<accession>A0ABU9D6K4</accession>
<protein>
    <recommendedName>
        <fullName evidence="8">Magnesium and cobalt efflux protein CorC</fullName>
    </recommendedName>
</protein>
<keyword evidence="2" id="KW-0813">Transport</keyword>
<organism evidence="11 12">
    <name type="scientific">Thermithiobacillus plumbiphilus</name>
    <dbReference type="NCBI Taxonomy" id="1729899"/>
    <lineage>
        <taxon>Bacteria</taxon>
        <taxon>Pseudomonadati</taxon>
        <taxon>Pseudomonadota</taxon>
        <taxon>Acidithiobacillia</taxon>
        <taxon>Acidithiobacillales</taxon>
        <taxon>Thermithiobacillaceae</taxon>
        <taxon>Thermithiobacillus</taxon>
    </lineage>
</organism>
<evidence type="ECO:0000256" key="6">
    <source>
        <dbReference type="ARBA" id="ARBA00023285"/>
    </source>
</evidence>
<dbReference type="CDD" id="cd04590">
    <property type="entry name" value="CBS_pair_CorC_HlyC_assoc"/>
    <property type="match status" value="1"/>
</dbReference>
<evidence type="ECO:0000313" key="12">
    <source>
        <dbReference type="Proteomes" id="UP001446205"/>
    </source>
</evidence>
<dbReference type="InterPro" id="IPR046342">
    <property type="entry name" value="CBS_dom_sf"/>
</dbReference>
<evidence type="ECO:0000256" key="1">
    <source>
        <dbReference type="ARBA" id="ARBA00006337"/>
    </source>
</evidence>
<sequence>MSEDRSPDGDTRPRSWWVRFTQSLRGNLEDQEDVLALLREANDRQLIDTDALRMIEGVFRVGDSQVRDVMVPRAQMEVVEISAPIEEIIRHVVEVGHSRFPVIGDGRDDIRGILLAKDLLRACQANGPRELRVSSLLRPVTFIPESKHLDLLLEEFRTNRNHMAIVVDEYGGTAGLVTIEDVLEIIVGDIEDEYDIDEDVMMLPRDNGEFIVNALIPLEDFNESLGISLDGEGVDTLGGYVAMKMGRLPRAGDRFQLDGGLELQVTRADRRRVYTFRLSRQDHQQDLPVAVPSRAGAHEP</sequence>
<evidence type="ECO:0000256" key="2">
    <source>
        <dbReference type="ARBA" id="ARBA00022448"/>
    </source>
</evidence>
<evidence type="ECO:0000313" key="11">
    <source>
        <dbReference type="EMBL" id="MEK8088961.1"/>
    </source>
</evidence>
<comment type="function">
    <text evidence="7">Plays a role in the transport of magnesium and cobalt ions.</text>
</comment>
<keyword evidence="4" id="KW-0460">Magnesium</keyword>
<dbReference type="SUPFAM" id="SSF54631">
    <property type="entry name" value="CBS-domain pair"/>
    <property type="match status" value="1"/>
</dbReference>
<evidence type="ECO:0000256" key="4">
    <source>
        <dbReference type="ARBA" id="ARBA00022842"/>
    </source>
</evidence>
<name>A0ABU9D6K4_9PROT</name>
<comment type="caution">
    <text evidence="11">The sequence shown here is derived from an EMBL/GenBank/DDBJ whole genome shotgun (WGS) entry which is preliminary data.</text>
</comment>
<dbReference type="PANTHER" id="PTHR22777">
    <property type="entry name" value="HEMOLYSIN-RELATED"/>
    <property type="match status" value="1"/>
</dbReference>
<evidence type="ECO:0000256" key="3">
    <source>
        <dbReference type="ARBA" id="ARBA00022737"/>
    </source>
</evidence>
<dbReference type="Pfam" id="PF03471">
    <property type="entry name" value="CorC_HlyC"/>
    <property type="match status" value="1"/>
</dbReference>
<dbReference type="EMBL" id="JBBPCO010000003">
    <property type="protein sequence ID" value="MEK8088961.1"/>
    <property type="molecule type" value="Genomic_DNA"/>
</dbReference>
<evidence type="ECO:0000259" key="10">
    <source>
        <dbReference type="PROSITE" id="PS51371"/>
    </source>
</evidence>
<gene>
    <name evidence="11" type="ORF">WOB96_04205</name>
</gene>
<evidence type="ECO:0000256" key="9">
    <source>
        <dbReference type="PROSITE-ProRule" id="PRU00703"/>
    </source>
</evidence>
<dbReference type="Gene3D" id="3.30.465.10">
    <property type="match status" value="1"/>
</dbReference>
<dbReference type="Pfam" id="PF21917">
    <property type="entry name" value="NMB0537_N"/>
    <property type="match status" value="1"/>
</dbReference>
<keyword evidence="6" id="KW-0170">Cobalt</keyword>
<keyword evidence="5 9" id="KW-0129">CBS domain</keyword>
<dbReference type="InterPro" id="IPR005170">
    <property type="entry name" value="Transptr-assoc_dom"/>
</dbReference>
<reference evidence="11 12" key="1">
    <citation type="submission" date="2024-04" db="EMBL/GenBank/DDBJ databases">
        <authorList>
            <person name="Abashina T."/>
            <person name="Shaikin A."/>
        </authorList>
    </citation>
    <scope>NUCLEOTIDE SEQUENCE [LARGE SCALE GENOMIC DNA]</scope>
    <source>
        <strain evidence="11 12">AAFK</strain>
    </source>
</reference>
<evidence type="ECO:0000256" key="5">
    <source>
        <dbReference type="ARBA" id="ARBA00023122"/>
    </source>
</evidence>
<dbReference type="Gene3D" id="3.10.580.10">
    <property type="entry name" value="CBS-domain"/>
    <property type="match status" value="1"/>
</dbReference>
<dbReference type="InterPro" id="IPR044751">
    <property type="entry name" value="Ion_transp-like_CBS"/>
</dbReference>
<dbReference type="PROSITE" id="PS51371">
    <property type="entry name" value="CBS"/>
    <property type="match status" value="2"/>
</dbReference>
<evidence type="ECO:0000256" key="7">
    <source>
        <dbReference type="ARBA" id="ARBA00037273"/>
    </source>
</evidence>
<dbReference type="InterPro" id="IPR000644">
    <property type="entry name" value="CBS_dom"/>
</dbReference>
<dbReference type="Proteomes" id="UP001446205">
    <property type="component" value="Unassembled WGS sequence"/>
</dbReference>
<feature type="domain" description="CBS" evidence="10">
    <location>
        <begin position="70"/>
        <end position="131"/>
    </location>
</feature>
<dbReference type="InterPro" id="IPR054115">
    <property type="entry name" value="CorC_N"/>
</dbReference>
<evidence type="ECO:0000256" key="8">
    <source>
        <dbReference type="ARBA" id="ARBA00040729"/>
    </source>
</evidence>
<dbReference type="SMART" id="SM00116">
    <property type="entry name" value="CBS"/>
    <property type="match status" value="2"/>
</dbReference>
<dbReference type="InterPro" id="IPR036318">
    <property type="entry name" value="FAD-bd_PCMH-like_sf"/>
</dbReference>
<dbReference type="PANTHER" id="PTHR22777:SF27">
    <property type="entry name" value="MAGNESIUM AND COBALT EFFLUX PROTEIN CORC"/>
    <property type="match status" value="1"/>
</dbReference>